<evidence type="ECO:0000256" key="6">
    <source>
        <dbReference type="SAM" id="MobiDB-lite"/>
    </source>
</evidence>
<dbReference type="Proteomes" id="UP000724874">
    <property type="component" value="Unassembled WGS sequence"/>
</dbReference>
<dbReference type="InterPro" id="IPR036864">
    <property type="entry name" value="Zn2-C6_fun-type_DNA-bd_sf"/>
</dbReference>
<feature type="compositionally biased region" description="Polar residues" evidence="6">
    <location>
        <begin position="92"/>
        <end position="101"/>
    </location>
</feature>
<dbReference type="PANTHER" id="PTHR47338:SF5">
    <property type="entry name" value="ZN(II)2CYS6 TRANSCRIPTION FACTOR (EUROFUNG)"/>
    <property type="match status" value="1"/>
</dbReference>
<keyword evidence="4" id="KW-0804">Transcription</keyword>
<dbReference type="GO" id="GO:0005634">
    <property type="term" value="C:nucleus"/>
    <property type="evidence" value="ECO:0007669"/>
    <property type="project" value="UniProtKB-SubCell"/>
</dbReference>
<evidence type="ECO:0000256" key="2">
    <source>
        <dbReference type="ARBA" id="ARBA00022723"/>
    </source>
</evidence>
<gene>
    <name evidence="8" type="ORF">CPB84DRAFT_1843323</name>
</gene>
<dbReference type="SMART" id="SM00066">
    <property type="entry name" value="GAL4"/>
    <property type="match status" value="1"/>
</dbReference>
<dbReference type="InterPro" id="IPR001138">
    <property type="entry name" value="Zn2Cys6_DnaBD"/>
</dbReference>
<reference evidence="8" key="1">
    <citation type="submission" date="2020-11" db="EMBL/GenBank/DDBJ databases">
        <authorList>
            <consortium name="DOE Joint Genome Institute"/>
            <person name="Ahrendt S."/>
            <person name="Riley R."/>
            <person name="Andreopoulos W."/>
            <person name="LaButti K."/>
            <person name="Pangilinan J."/>
            <person name="Ruiz-duenas F.J."/>
            <person name="Barrasa J.M."/>
            <person name="Sanchez-Garcia M."/>
            <person name="Camarero S."/>
            <person name="Miyauchi S."/>
            <person name="Serrano A."/>
            <person name="Linde D."/>
            <person name="Babiker R."/>
            <person name="Drula E."/>
            <person name="Ayuso-Fernandez I."/>
            <person name="Pacheco R."/>
            <person name="Padilla G."/>
            <person name="Ferreira P."/>
            <person name="Barriuso J."/>
            <person name="Kellner H."/>
            <person name="Castanera R."/>
            <person name="Alfaro M."/>
            <person name="Ramirez L."/>
            <person name="Pisabarro A.G."/>
            <person name="Kuo A."/>
            <person name="Tritt A."/>
            <person name="Lipzen A."/>
            <person name="He G."/>
            <person name="Yan M."/>
            <person name="Ng V."/>
            <person name="Cullen D."/>
            <person name="Martin F."/>
            <person name="Rosso M.-N."/>
            <person name="Henrissat B."/>
            <person name="Hibbett D."/>
            <person name="Martinez A.T."/>
            <person name="Grigoriev I.V."/>
        </authorList>
    </citation>
    <scope>NUCLEOTIDE SEQUENCE</scope>
    <source>
        <strain evidence="8">AH 44721</strain>
    </source>
</reference>
<evidence type="ECO:0000256" key="5">
    <source>
        <dbReference type="ARBA" id="ARBA00023242"/>
    </source>
</evidence>
<keyword evidence="5" id="KW-0539">Nucleus</keyword>
<feature type="region of interest" description="Disordered" evidence="6">
    <location>
        <begin position="1"/>
        <end position="43"/>
    </location>
</feature>
<protein>
    <recommendedName>
        <fullName evidence="7">Zn(2)-C6 fungal-type domain-containing protein</fullName>
    </recommendedName>
</protein>
<feature type="domain" description="Zn(2)-C6 fungal-type" evidence="7">
    <location>
        <begin position="222"/>
        <end position="255"/>
    </location>
</feature>
<dbReference type="Pfam" id="PF00172">
    <property type="entry name" value="Zn_clus"/>
    <property type="match status" value="1"/>
</dbReference>
<dbReference type="PROSITE" id="PS50048">
    <property type="entry name" value="ZN2_CY6_FUNGAL_2"/>
    <property type="match status" value="1"/>
</dbReference>
<feature type="region of interest" description="Disordered" evidence="6">
    <location>
        <begin position="178"/>
        <end position="216"/>
    </location>
</feature>
<evidence type="ECO:0000259" key="7">
    <source>
        <dbReference type="PROSITE" id="PS50048"/>
    </source>
</evidence>
<keyword evidence="9" id="KW-1185">Reference proteome</keyword>
<comment type="caution">
    <text evidence="8">The sequence shown here is derived from an EMBL/GenBank/DDBJ whole genome shotgun (WGS) entry which is preliminary data.</text>
</comment>
<dbReference type="SUPFAM" id="SSF57701">
    <property type="entry name" value="Zn2/Cys6 DNA-binding domain"/>
    <property type="match status" value="1"/>
</dbReference>
<evidence type="ECO:0000313" key="9">
    <source>
        <dbReference type="Proteomes" id="UP000724874"/>
    </source>
</evidence>
<dbReference type="OrthoDB" id="2123952at2759"/>
<dbReference type="EMBL" id="JADNYJ010000010">
    <property type="protein sequence ID" value="KAF8908985.1"/>
    <property type="molecule type" value="Genomic_DNA"/>
</dbReference>
<keyword evidence="2" id="KW-0479">Metal-binding</keyword>
<feature type="compositionally biased region" description="Low complexity" evidence="6">
    <location>
        <begin position="102"/>
        <end position="118"/>
    </location>
</feature>
<keyword evidence="3" id="KW-0805">Transcription regulation</keyword>
<name>A0A9P5TRM4_GYMJU</name>
<comment type="subcellular location">
    <subcellularLocation>
        <location evidence="1">Nucleus</location>
    </subcellularLocation>
</comment>
<evidence type="ECO:0000313" key="8">
    <source>
        <dbReference type="EMBL" id="KAF8908985.1"/>
    </source>
</evidence>
<dbReference type="Gene3D" id="4.10.240.10">
    <property type="entry name" value="Zn(2)-C6 fungal-type DNA-binding domain"/>
    <property type="match status" value="1"/>
</dbReference>
<dbReference type="PANTHER" id="PTHR47338">
    <property type="entry name" value="ZN(II)2CYS6 TRANSCRIPTION FACTOR (EUROFUNG)-RELATED"/>
    <property type="match status" value="1"/>
</dbReference>
<sequence length="963" mass="107797">MYTLGTGSSSRQQQTPSQPLSRSVPHRQQEYYHSSNFLVPHPPLTATNSASSFADDNNRLNSYSQTSEHFYTNGRSTDDNTPQQTDGRDQVASPTTDPNQPRNRITIISTDTSTNSTNQGRHHFVNSSKSSHPSSSLLKRDVIDTFSLGGPYVSFHPESSASIVSTRELHLRSDFWPDNTSSVPQPGALPKVKKRRKKPRIELAPDQPPTTQGKPRARVYVACQQCRNRKIRCDGAKPVCHNCGRRTNGNSECNYDPVPKRRGPDRTPGARQRTGRDMLDGIDSVLSRRRRRTRVDVSTVATEIDAPLKEPHYPGALQDLGQSISDSIHLSLSLEVPTETARNASNVLPVFDCSPASGPLYDLVVGILSDERRPTSSVTTYINRLGVDADISPQYSVNPGRSYLIGVDEQGNERQRSSTPDIGSEPSLNFSRKIWWDSLLSSYISPTLTPPGALTVSQRESASQSIASDIRFIFRASNYWFSFFHLPSFFSNFFDPARRERIQPSLVLGLLAISTFWQSSEIGYGASGRERALRFRDEAQAAMDASFNSGWIDETLAQAAWLLALFEVCAHPRHSSERSTSSMVLLDSIIRSLSLTLVDANDPNTTMFPQGTVPAVDTPKGYRSQRLYAGDTSPVHSVNGAAGCSCQTLKLQEHWPSAAEHAPLWSATPAWDNSWTEAEIRKESCRRLCWSSMILAAGHISYTTAQRSEGLDLFITDPANYALLFSGESVARSPILAKHSSKNTIWALYDRSFLLWHGCIRMRQNNAATDNEKADFAMKAWLEADSLERALNCHTCALERAFIFQAREYIFNTRMCISYEFQRYIPLVTADVSGLFHKKKAEEWLTHQATVAKRFMFGLHTITGNAENLLARRPFFVFWFMGQIHRAIALWECDRSLTVALDVCKALTPAIDYLTVLWPCPEQRLRYKLLYEKVERCCLEAGLKPPSKIDLSLPLPPLPENLV</sequence>
<evidence type="ECO:0000256" key="3">
    <source>
        <dbReference type="ARBA" id="ARBA00023015"/>
    </source>
</evidence>
<dbReference type="GO" id="GO:0000981">
    <property type="term" value="F:DNA-binding transcription factor activity, RNA polymerase II-specific"/>
    <property type="evidence" value="ECO:0007669"/>
    <property type="project" value="InterPro"/>
</dbReference>
<evidence type="ECO:0000256" key="4">
    <source>
        <dbReference type="ARBA" id="ARBA00023163"/>
    </source>
</evidence>
<proteinExistence type="predicted"/>
<evidence type="ECO:0000256" key="1">
    <source>
        <dbReference type="ARBA" id="ARBA00004123"/>
    </source>
</evidence>
<feature type="compositionally biased region" description="Polar residues" evidence="6">
    <location>
        <begin position="69"/>
        <end position="85"/>
    </location>
</feature>
<dbReference type="CDD" id="cd00067">
    <property type="entry name" value="GAL4"/>
    <property type="match status" value="1"/>
</dbReference>
<feature type="region of interest" description="Disordered" evidence="6">
    <location>
        <begin position="248"/>
        <end position="276"/>
    </location>
</feature>
<feature type="region of interest" description="Disordered" evidence="6">
    <location>
        <begin position="69"/>
        <end position="120"/>
    </location>
</feature>
<dbReference type="AlphaFoldDB" id="A0A9P5TRM4"/>
<dbReference type="GO" id="GO:0008270">
    <property type="term" value="F:zinc ion binding"/>
    <property type="evidence" value="ECO:0007669"/>
    <property type="project" value="InterPro"/>
</dbReference>
<dbReference type="CDD" id="cd12148">
    <property type="entry name" value="fungal_TF_MHR"/>
    <property type="match status" value="1"/>
</dbReference>
<dbReference type="InterPro" id="IPR050815">
    <property type="entry name" value="TF_fung"/>
</dbReference>
<organism evidence="8 9">
    <name type="scientific">Gymnopilus junonius</name>
    <name type="common">Spectacular rustgill mushroom</name>
    <name type="synonym">Gymnopilus spectabilis subsp. junonius</name>
    <dbReference type="NCBI Taxonomy" id="109634"/>
    <lineage>
        <taxon>Eukaryota</taxon>
        <taxon>Fungi</taxon>
        <taxon>Dikarya</taxon>
        <taxon>Basidiomycota</taxon>
        <taxon>Agaricomycotina</taxon>
        <taxon>Agaricomycetes</taxon>
        <taxon>Agaricomycetidae</taxon>
        <taxon>Agaricales</taxon>
        <taxon>Agaricineae</taxon>
        <taxon>Hymenogastraceae</taxon>
        <taxon>Gymnopilus</taxon>
    </lineage>
</organism>
<accession>A0A9P5TRM4</accession>
<feature type="compositionally biased region" description="Low complexity" evidence="6">
    <location>
        <begin position="1"/>
        <end position="23"/>
    </location>
</feature>